<keyword evidence="1" id="KW-0175">Coiled coil</keyword>
<dbReference type="AlphaFoldDB" id="A0A183C9T4"/>
<name>A0A183C9T4_GLOPA</name>
<feature type="coiled-coil region" evidence="1">
    <location>
        <begin position="80"/>
        <end position="110"/>
    </location>
</feature>
<evidence type="ECO:0000313" key="3">
    <source>
        <dbReference type="WBParaSite" id="GPLIN_000963200"/>
    </source>
</evidence>
<protein>
    <submittedName>
        <fullName evidence="3">Uncharacterized protein</fullName>
    </submittedName>
</protein>
<evidence type="ECO:0000256" key="1">
    <source>
        <dbReference type="SAM" id="Coils"/>
    </source>
</evidence>
<accession>A0A183C9T4</accession>
<organism evidence="2 3">
    <name type="scientific">Globodera pallida</name>
    <name type="common">Potato cyst nematode worm</name>
    <name type="synonym">Heterodera pallida</name>
    <dbReference type="NCBI Taxonomy" id="36090"/>
    <lineage>
        <taxon>Eukaryota</taxon>
        <taxon>Metazoa</taxon>
        <taxon>Ecdysozoa</taxon>
        <taxon>Nematoda</taxon>
        <taxon>Chromadorea</taxon>
        <taxon>Rhabditida</taxon>
        <taxon>Tylenchina</taxon>
        <taxon>Tylenchomorpha</taxon>
        <taxon>Tylenchoidea</taxon>
        <taxon>Heteroderidae</taxon>
        <taxon>Heteroderinae</taxon>
        <taxon>Globodera</taxon>
    </lineage>
</organism>
<proteinExistence type="predicted"/>
<dbReference type="WBParaSite" id="GPLIN_000963200">
    <property type="protein sequence ID" value="GPLIN_000963200"/>
    <property type="gene ID" value="GPLIN_000963200"/>
</dbReference>
<keyword evidence="2" id="KW-1185">Reference proteome</keyword>
<reference evidence="3" key="2">
    <citation type="submission" date="2016-06" db="UniProtKB">
        <authorList>
            <consortium name="WormBaseParasite"/>
        </authorList>
    </citation>
    <scope>IDENTIFICATION</scope>
</reference>
<reference evidence="2" key="1">
    <citation type="submission" date="2014-05" db="EMBL/GenBank/DDBJ databases">
        <title>The genome and life-stage specific transcriptomes of Globodera pallida elucidate key aspects of plant parasitism by a cyst nematode.</title>
        <authorList>
            <person name="Cotton J.A."/>
            <person name="Lilley C.J."/>
            <person name="Jones L.M."/>
            <person name="Kikuchi T."/>
            <person name="Reid A.J."/>
            <person name="Thorpe P."/>
            <person name="Tsai I.J."/>
            <person name="Beasley H."/>
            <person name="Blok V."/>
            <person name="Cock P.J.A."/>
            <person name="Van den Akker S.E."/>
            <person name="Holroyd N."/>
            <person name="Hunt M."/>
            <person name="Mantelin S."/>
            <person name="Naghra H."/>
            <person name="Pain A."/>
            <person name="Palomares-Rius J.E."/>
            <person name="Zarowiecki M."/>
            <person name="Berriman M."/>
            <person name="Jones J.T."/>
            <person name="Urwin P.E."/>
        </authorList>
    </citation>
    <scope>NUCLEOTIDE SEQUENCE [LARGE SCALE GENOMIC DNA]</scope>
    <source>
        <strain evidence="2">Lindley</strain>
    </source>
</reference>
<sequence>MALNNQILNGEVIECDLHNLAKQMETMEKRYEQHQNEENETAQPQHFCPNFVNAMGSAIKLQNELCFKLLKVGKQLVRNSENLANRNDALAEENSELMEMKKSFDASQKNVLVLEQKCHKLEQHLNECKEFLNRMAMEDDFRNNSLGAKDMIMVEDEKEIAEKIVDKKTADDGPQNSAEIIFVDDVIRNKWVPPIGHNAVKTEPVEVVLIGIEEDVPSGESVLNSPRAKKVKKEPKEMTYF</sequence>
<evidence type="ECO:0000313" key="2">
    <source>
        <dbReference type="Proteomes" id="UP000050741"/>
    </source>
</evidence>
<dbReference type="Proteomes" id="UP000050741">
    <property type="component" value="Unassembled WGS sequence"/>
</dbReference>